<comment type="function">
    <text evidence="1 10">Transcription elongation factor implicated in the maintenance of proper chromatin structure in actively transcribed regions.</text>
</comment>
<dbReference type="Proteomes" id="UP000325313">
    <property type="component" value="Unassembled WGS sequence"/>
</dbReference>
<evidence type="ECO:0000256" key="10">
    <source>
        <dbReference type="RuleBase" id="RU364033"/>
    </source>
</evidence>
<comment type="subcellular location">
    <subcellularLocation>
        <location evidence="2 10">Nucleus</location>
    </subcellularLocation>
</comment>
<dbReference type="PANTHER" id="PTHR20934:SF0">
    <property type="entry name" value="TRANSCRIPTION ELONGATION FACTOR 1 HOMOLOG"/>
    <property type="match status" value="1"/>
</dbReference>
<feature type="compositionally biased region" description="Acidic residues" evidence="11">
    <location>
        <begin position="135"/>
        <end position="148"/>
    </location>
</feature>
<feature type="compositionally biased region" description="Polar residues" evidence="11">
    <location>
        <begin position="84"/>
        <end position="104"/>
    </location>
</feature>
<dbReference type="Pfam" id="PF05129">
    <property type="entry name" value="Zn_ribbon_Elf1"/>
    <property type="match status" value="1"/>
</dbReference>
<organism evidence="13 15">
    <name type="scientific">Puccinia graminis f. sp. tritici</name>
    <dbReference type="NCBI Taxonomy" id="56615"/>
    <lineage>
        <taxon>Eukaryota</taxon>
        <taxon>Fungi</taxon>
        <taxon>Dikarya</taxon>
        <taxon>Basidiomycota</taxon>
        <taxon>Pucciniomycotina</taxon>
        <taxon>Pucciniomycetes</taxon>
        <taxon>Pucciniales</taxon>
        <taxon>Pucciniaceae</taxon>
        <taxon>Puccinia</taxon>
    </lineage>
</organism>
<dbReference type="EMBL" id="VDEP01000246">
    <property type="protein sequence ID" value="KAA1118627.1"/>
    <property type="molecule type" value="Genomic_DNA"/>
</dbReference>
<dbReference type="Gene3D" id="2.20.25.190">
    <property type="match status" value="1"/>
</dbReference>
<keyword evidence="9 10" id="KW-0539">Nucleus</keyword>
<comment type="caution">
    <text evidence="13">The sequence shown here is derived from an EMBL/GenBank/DDBJ whole genome shotgun (WGS) entry which is preliminary data.</text>
</comment>
<dbReference type="GO" id="GO:0006368">
    <property type="term" value="P:transcription elongation by RNA polymerase II"/>
    <property type="evidence" value="ECO:0007669"/>
    <property type="project" value="TreeGrafter"/>
</dbReference>
<evidence type="ECO:0000313" key="13">
    <source>
        <dbReference type="EMBL" id="KAA1118627.1"/>
    </source>
</evidence>
<keyword evidence="4 10" id="KW-0479">Metal-binding</keyword>
<dbReference type="GO" id="GO:0008270">
    <property type="term" value="F:zinc ion binding"/>
    <property type="evidence" value="ECO:0007669"/>
    <property type="project" value="UniProtKB-KW"/>
</dbReference>
<dbReference type="PANTHER" id="PTHR20934">
    <property type="entry name" value="TRANSCRIPTION ELONGATION FACTOR 1 HOMOLOG"/>
    <property type="match status" value="1"/>
</dbReference>
<dbReference type="SUPFAM" id="SSF57783">
    <property type="entry name" value="Zinc beta-ribbon"/>
    <property type="match status" value="1"/>
</dbReference>
<evidence type="ECO:0000256" key="4">
    <source>
        <dbReference type="ARBA" id="ARBA00022723"/>
    </source>
</evidence>
<dbReference type="GO" id="GO:0000993">
    <property type="term" value="F:RNA polymerase II complex binding"/>
    <property type="evidence" value="ECO:0007669"/>
    <property type="project" value="TreeGrafter"/>
</dbReference>
<dbReference type="AlphaFoldDB" id="A0A5B0QZ90"/>
<dbReference type="InterPro" id="IPR007808">
    <property type="entry name" value="Elf1"/>
</dbReference>
<evidence type="ECO:0000313" key="12">
    <source>
        <dbReference type="EMBL" id="KAA1117588.1"/>
    </source>
</evidence>
<dbReference type="InterPro" id="IPR038567">
    <property type="entry name" value="T_Elf1_sf"/>
</dbReference>
<dbReference type="FunFam" id="2.20.25.190:FF:000001">
    <property type="entry name" value="Transcription elongation factor 1 homolog"/>
    <property type="match status" value="1"/>
</dbReference>
<evidence type="ECO:0000256" key="5">
    <source>
        <dbReference type="ARBA" id="ARBA00022771"/>
    </source>
</evidence>
<evidence type="ECO:0000256" key="7">
    <source>
        <dbReference type="ARBA" id="ARBA00023015"/>
    </source>
</evidence>
<feature type="region of interest" description="Disordered" evidence="11">
    <location>
        <begin position="76"/>
        <end position="148"/>
    </location>
</feature>
<gene>
    <name evidence="12" type="ORF">PGT21_015492</name>
    <name evidence="13" type="ORF">PGTUg99_005819</name>
</gene>
<evidence type="ECO:0000256" key="1">
    <source>
        <dbReference type="ARBA" id="ARBA00003357"/>
    </source>
</evidence>
<evidence type="ECO:0000256" key="8">
    <source>
        <dbReference type="ARBA" id="ARBA00023163"/>
    </source>
</evidence>
<keyword evidence="8 10" id="KW-0804">Transcription</keyword>
<dbReference type="Proteomes" id="UP000324748">
    <property type="component" value="Unassembled WGS sequence"/>
</dbReference>
<keyword evidence="5 10" id="KW-0863">Zinc-finger</keyword>
<proteinExistence type="inferred from homology"/>
<evidence type="ECO:0000313" key="15">
    <source>
        <dbReference type="Proteomes" id="UP000325313"/>
    </source>
</evidence>
<evidence type="ECO:0000256" key="9">
    <source>
        <dbReference type="ARBA" id="ARBA00023242"/>
    </source>
</evidence>
<keyword evidence="14" id="KW-1185">Reference proteome</keyword>
<dbReference type="GO" id="GO:0008023">
    <property type="term" value="C:transcription elongation factor complex"/>
    <property type="evidence" value="ECO:0007669"/>
    <property type="project" value="TreeGrafter"/>
</dbReference>
<name>A0A5B0QZ90_PUCGR</name>
<dbReference type="OrthoDB" id="445983at2759"/>
<accession>A0A5B0QZ90</accession>
<comment type="similarity">
    <text evidence="3 10">Belongs to the ELOF1 family.</text>
</comment>
<feature type="compositionally biased region" description="Low complexity" evidence="11">
    <location>
        <begin position="107"/>
        <end position="125"/>
    </location>
</feature>
<evidence type="ECO:0000313" key="14">
    <source>
        <dbReference type="Proteomes" id="UP000324748"/>
    </source>
</evidence>
<dbReference type="EMBL" id="VSWC01000002">
    <property type="protein sequence ID" value="KAA1117588.1"/>
    <property type="molecule type" value="Genomic_DNA"/>
</dbReference>
<keyword evidence="7 10" id="KW-0805">Transcription regulation</keyword>
<keyword evidence="6 10" id="KW-0862">Zinc</keyword>
<evidence type="ECO:0000256" key="3">
    <source>
        <dbReference type="ARBA" id="ARBA00009730"/>
    </source>
</evidence>
<evidence type="ECO:0000256" key="6">
    <source>
        <dbReference type="ARBA" id="ARBA00022833"/>
    </source>
</evidence>
<evidence type="ECO:0000256" key="11">
    <source>
        <dbReference type="SAM" id="MobiDB-lite"/>
    </source>
</evidence>
<evidence type="ECO:0000256" key="2">
    <source>
        <dbReference type="ARBA" id="ARBA00004123"/>
    </source>
</evidence>
<protein>
    <recommendedName>
        <fullName evidence="10">Transcription elongation factor 1 homolog</fullName>
    </recommendedName>
</protein>
<reference evidence="14 15" key="1">
    <citation type="submission" date="2019-05" db="EMBL/GenBank/DDBJ databases">
        <title>Emergence of the Ug99 lineage of the wheat stem rust pathogen through somatic hybridization.</title>
        <authorList>
            <person name="Li F."/>
            <person name="Upadhyaya N.M."/>
            <person name="Sperschneider J."/>
            <person name="Matny O."/>
            <person name="Nguyen-Phuc H."/>
            <person name="Mago R."/>
            <person name="Raley C."/>
            <person name="Miller M.E."/>
            <person name="Silverstein K.A.T."/>
            <person name="Henningsen E."/>
            <person name="Hirsch C.D."/>
            <person name="Visser B."/>
            <person name="Pretorius Z.A."/>
            <person name="Steffenson B.J."/>
            <person name="Schwessinger B."/>
            <person name="Dodds P.N."/>
            <person name="Figueroa M."/>
        </authorList>
    </citation>
    <scope>NUCLEOTIDE SEQUENCE [LARGE SCALE GENOMIC DNA]</scope>
    <source>
        <strain evidence="12">21-0</strain>
        <strain evidence="13 15">Ug99</strain>
    </source>
</reference>
<sequence length="148" mass="16883">MGKRKAAKKPNKKAKLQPLDKIFRCLFCQHAGVVHCKLDRQEMQSRIECSKCGQHFETKIDHLTEPIDVYSLWIDAAEAANDEPPTTTHQNDSREQSSTATPRPSSKHSSSSARQQQQQQQQRSHQQPEDRFDDGIDDPDGELPDDLF</sequence>